<name>A0A402AF30_9CHLR</name>
<evidence type="ECO:0000313" key="1">
    <source>
        <dbReference type="EMBL" id="GCE17684.1"/>
    </source>
</evidence>
<dbReference type="EMBL" id="BIFS01000001">
    <property type="protein sequence ID" value="GCE17684.1"/>
    <property type="molecule type" value="Genomic_DNA"/>
</dbReference>
<protein>
    <recommendedName>
        <fullName evidence="3">DUF4126 domain-containing protein</fullName>
    </recommendedName>
</protein>
<keyword evidence="2" id="KW-1185">Reference proteome</keyword>
<organism evidence="1 2">
    <name type="scientific">Dictyobacter kobayashii</name>
    <dbReference type="NCBI Taxonomy" id="2014872"/>
    <lineage>
        <taxon>Bacteria</taxon>
        <taxon>Bacillati</taxon>
        <taxon>Chloroflexota</taxon>
        <taxon>Ktedonobacteria</taxon>
        <taxon>Ktedonobacterales</taxon>
        <taxon>Dictyobacteraceae</taxon>
        <taxon>Dictyobacter</taxon>
    </lineage>
</organism>
<sequence length="174" mass="18056">MSAIDRDTDTPYIVVNEPRFTLTSANAATAEALKKASWLGIAAGLRSMMPIAVMTETSSKSSPTQKKLATFLAVGEVIADKLPFTPGRVTKGPFIARIAIGAISGALLCKRLQQPPLAGAMRGALGAALGTTAGYAYRTFAANTTSTPDIVWALVEDGIAFTLAVNAATPENKA</sequence>
<dbReference type="Proteomes" id="UP000287188">
    <property type="component" value="Unassembled WGS sequence"/>
</dbReference>
<accession>A0A402AF30</accession>
<comment type="caution">
    <text evidence="1">The sequence shown here is derived from an EMBL/GenBank/DDBJ whole genome shotgun (WGS) entry which is preliminary data.</text>
</comment>
<dbReference type="OrthoDB" id="163854at2"/>
<proteinExistence type="predicted"/>
<gene>
    <name evidence="1" type="ORF">KDK_14840</name>
</gene>
<dbReference type="RefSeq" id="WP_126549332.1">
    <property type="nucleotide sequence ID" value="NZ_BIFS01000001.1"/>
</dbReference>
<dbReference type="AlphaFoldDB" id="A0A402AF30"/>
<evidence type="ECO:0008006" key="3">
    <source>
        <dbReference type="Google" id="ProtNLM"/>
    </source>
</evidence>
<reference evidence="2" key="1">
    <citation type="submission" date="2018-12" db="EMBL/GenBank/DDBJ databases">
        <title>Tengunoibacter tsumagoiensis gen. nov., sp. nov., Dictyobacter kobayashii sp. nov., D. alpinus sp. nov., and D. joshuensis sp. nov. and description of Dictyobacteraceae fam. nov. within the order Ktedonobacterales isolated from Tengu-no-mugimeshi.</title>
        <authorList>
            <person name="Wang C.M."/>
            <person name="Zheng Y."/>
            <person name="Sakai Y."/>
            <person name="Toyoda A."/>
            <person name="Minakuchi Y."/>
            <person name="Abe K."/>
            <person name="Yokota A."/>
            <person name="Yabe S."/>
        </authorList>
    </citation>
    <scope>NUCLEOTIDE SEQUENCE [LARGE SCALE GENOMIC DNA]</scope>
    <source>
        <strain evidence="2">Uno11</strain>
    </source>
</reference>
<evidence type="ECO:0000313" key="2">
    <source>
        <dbReference type="Proteomes" id="UP000287188"/>
    </source>
</evidence>